<dbReference type="RefSeq" id="XP_013899222.1">
    <property type="nucleotide sequence ID" value="XM_014043768.1"/>
</dbReference>
<dbReference type="GeneID" id="25740638"/>
<dbReference type="InterPro" id="IPR036928">
    <property type="entry name" value="AS_sf"/>
</dbReference>
<dbReference type="STRING" id="145388.A0A0D2JLX6"/>
<dbReference type="Proteomes" id="UP000054498">
    <property type="component" value="Unassembled WGS sequence"/>
</dbReference>
<evidence type="ECO:0000313" key="2">
    <source>
        <dbReference type="EMBL" id="KIZ00203.1"/>
    </source>
</evidence>
<gene>
    <name evidence="2" type="ORF">MNEG_7762</name>
</gene>
<accession>A0A0D2JLX6</accession>
<dbReference type="EC" id="3.5.1.4" evidence="2"/>
<evidence type="ECO:0000259" key="1">
    <source>
        <dbReference type="Pfam" id="PF01425"/>
    </source>
</evidence>
<protein>
    <submittedName>
        <fullName evidence="2">Amidase</fullName>
        <ecNumber evidence="2">3.5.1.4</ecNumber>
    </submittedName>
</protein>
<dbReference type="OrthoDB" id="245563at2759"/>
<dbReference type="GO" id="GO:0004040">
    <property type="term" value="F:amidase activity"/>
    <property type="evidence" value="ECO:0007669"/>
    <property type="project" value="UniProtKB-EC"/>
</dbReference>
<dbReference type="SUPFAM" id="SSF75304">
    <property type="entry name" value="Amidase signature (AS) enzymes"/>
    <property type="match status" value="1"/>
</dbReference>
<keyword evidence="2" id="KW-0378">Hydrolase</keyword>
<dbReference type="PANTHER" id="PTHR46310">
    <property type="entry name" value="AMIDASE 1"/>
    <property type="match status" value="1"/>
</dbReference>
<feature type="domain" description="Amidase" evidence="1">
    <location>
        <begin position="213"/>
        <end position="323"/>
    </location>
</feature>
<name>A0A0D2JLX6_9CHLO</name>
<dbReference type="Pfam" id="PF01425">
    <property type="entry name" value="Amidase"/>
    <property type="match status" value="2"/>
</dbReference>
<dbReference type="KEGG" id="mng:MNEG_7762"/>
<proteinExistence type="predicted"/>
<reference evidence="2 3" key="1">
    <citation type="journal article" date="2013" name="BMC Genomics">
        <title>Reconstruction of the lipid metabolism for the microalga Monoraphidium neglectum from its genome sequence reveals characteristics suitable for biofuel production.</title>
        <authorList>
            <person name="Bogen C."/>
            <person name="Al-Dilaimi A."/>
            <person name="Albersmeier A."/>
            <person name="Wichmann J."/>
            <person name="Grundmann M."/>
            <person name="Rupp O."/>
            <person name="Lauersen K.J."/>
            <person name="Blifernez-Klassen O."/>
            <person name="Kalinowski J."/>
            <person name="Goesmann A."/>
            <person name="Mussgnug J.H."/>
            <person name="Kruse O."/>
        </authorList>
    </citation>
    <scope>NUCLEOTIDE SEQUENCE [LARGE SCALE GENOMIC DNA]</scope>
    <source>
        <strain evidence="2 3">SAG 48.87</strain>
    </source>
</reference>
<dbReference type="Gene3D" id="3.90.1300.10">
    <property type="entry name" value="Amidase signature (AS) domain"/>
    <property type="match status" value="1"/>
</dbReference>
<keyword evidence="3" id="KW-1185">Reference proteome</keyword>
<dbReference type="InterPro" id="IPR023631">
    <property type="entry name" value="Amidase_dom"/>
</dbReference>
<sequence>MDELAYALSGENAHYGTPLNAAAPGRVPGGSTSGPASAVAAGEADLGLGTDTGGSVRVPASYCGLWGLRTSHGRVPLLGARALAPSFSTAGLLAPGAPLLRRAGAALLAGAAGGAAPLPGCGGGGGAQRAPRLLVASDAFGLALPEAESALRAALTAASASGALEAPEELDVGASLEGLTGLGAWFDVFRIVQGWEAWSNYGGWMTENDLSLGPGVRERFQLAAKISQEERDQAAAQRARIRAHLQQLLGADAVLALPSAPGPAPPLGLPGPALNDWRSRVMSLTCIAGLGALPQVSMPVARVDGLPVGLSLIGPPGSDESLLELAERIQSAAP</sequence>
<evidence type="ECO:0000313" key="3">
    <source>
        <dbReference type="Proteomes" id="UP000054498"/>
    </source>
</evidence>
<feature type="domain" description="Amidase" evidence="1">
    <location>
        <begin position="1"/>
        <end position="94"/>
    </location>
</feature>
<organism evidence="2 3">
    <name type="scientific">Monoraphidium neglectum</name>
    <dbReference type="NCBI Taxonomy" id="145388"/>
    <lineage>
        <taxon>Eukaryota</taxon>
        <taxon>Viridiplantae</taxon>
        <taxon>Chlorophyta</taxon>
        <taxon>core chlorophytes</taxon>
        <taxon>Chlorophyceae</taxon>
        <taxon>CS clade</taxon>
        <taxon>Sphaeropleales</taxon>
        <taxon>Selenastraceae</taxon>
        <taxon>Monoraphidium</taxon>
    </lineage>
</organism>
<dbReference type="EMBL" id="KK101625">
    <property type="protein sequence ID" value="KIZ00203.1"/>
    <property type="molecule type" value="Genomic_DNA"/>
</dbReference>
<dbReference type="AlphaFoldDB" id="A0A0D2JLX6"/>
<dbReference type="PANTHER" id="PTHR46310:SF7">
    <property type="entry name" value="AMIDASE 1"/>
    <property type="match status" value="1"/>
</dbReference>